<proteinExistence type="predicted"/>
<dbReference type="AlphaFoldDB" id="A0A0J6S0A8"/>
<feature type="region of interest" description="Disordered" evidence="1">
    <location>
        <begin position="53"/>
        <end position="155"/>
    </location>
</feature>
<comment type="caution">
    <text evidence="3">The sequence shown here is derived from an EMBL/GenBank/DDBJ whole genome shotgun (WGS) entry which is preliminary data.</text>
</comment>
<sequence length="155" mass="16236">MVFPFDRSEPGVWVSAGAHVVLIGLALFAAASHALPQAEEGVPVEVITENQFSELTKGSRDGEAPAKSPRADRVADRQEERDPGEAKANVPTPPTRPPEIKVANAEEMPTPTPPLRPALEQPEPAPMPPARPDTAKADAEKAAAAAAKAKAEAEA</sequence>
<dbReference type="EMBL" id="LABY01000434">
    <property type="protein sequence ID" value="KMO27044.1"/>
    <property type="molecule type" value="Genomic_DNA"/>
</dbReference>
<gene>
    <name evidence="3" type="ORF">VQ02_33760</name>
</gene>
<feature type="transmembrane region" description="Helical" evidence="2">
    <location>
        <begin position="12"/>
        <end position="31"/>
    </location>
</feature>
<dbReference type="PATRIC" id="fig|298794.3.peg.5729"/>
<keyword evidence="2" id="KW-0472">Membrane</keyword>
<organism evidence="3 4">
    <name type="scientific">Methylobacterium variabile</name>
    <dbReference type="NCBI Taxonomy" id="298794"/>
    <lineage>
        <taxon>Bacteria</taxon>
        <taxon>Pseudomonadati</taxon>
        <taxon>Pseudomonadota</taxon>
        <taxon>Alphaproteobacteria</taxon>
        <taxon>Hyphomicrobiales</taxon>
        <taxon>Methylobacteriaceae</taxon>
        <taxon>Methylobacterium</taxon>
    </lineage>
</organism>
<keyword evidence="4" id="KW-1185">Reference proteome</keyword>
<evidence type="ECO:0000256" key="1">
    <source>
        <dbReference type="SAM" id="MobiDB-lite"/>
    </source>
</evidence>
<keyword evidence="2" id="KW-1133">Transmembrane helix</keyword>
<protein>
    <submittedName>
        <fullName evidence="3">Cell envelope biogenesis protein TolA</fullName>
    </submittedName>
</protein>
<name>A0A0J6S0A8_9HYPH</name>
<keyword evidence="2" id="KW-0812">Transmembrane</keyword>
<feature type="compositionally biased region" description="Basic and acidic residues" evidence="1">
    <location>
        <begin position="57"/>
        <end position="85"/>
    </location>
</feature>
<reference evidence="3 4" key="1">
    <citation type="submission" date="2015-03" db="EMBL/GenBank/DDBJ databases">
        <title>Genome sequencing of Methylobacterium variabile DSM 16961.</title>
        <authorList>
            <person name="Chaudhry V."/>
            <person name="Patil P.B."/>
        </authorList>
    </citation>
    <scope>NUCLEOTIDE SEQUENCE [LARGE SCALE GENOMIC DNA]</scope>
    <source>
        <strain evidence="3 4">DSM 16961</strain>
    </source>
</reference>
<evidence type="ECO:0000256" key="2">
    <source>
        <dbReference type="SAM" id="Phobius"/>
    </source>
</evidence>
<accession>A0A0J6S0A8</accession>
<evidence type="ECO:0000313" key="3">
    <source>
        <dbReference type="EMBL" id="KMO27044.1"/>
    </source>
</evidence>
<evidence type="ECO:0000313" key="4">
    <source>
        <dbReference type="Proteomes" id="UP000035955"/>
    </source>
</evidence>
<feature type="non-terminal residue" evidence="3">
    <location>
        <position position="155"/>
    </location>
</feature>
<dbReference type="Proteomes" id="UP000035955">
    <property type="component" value="Unassembled WGS sequence"/>
</dbReference>